<dbReference type="AlphaFoldDB" id="A0A2H3CU79"/>
<keyword evidence="3" id="KW-1185">Reference proteome</keyword>
<evidence type="ECO:0000256" key="1">
    <source>
        <dbReference type="SAM" id="MobiDB-lite"/>
    </source>
</evidence>
<organism evidence="2 3">
    <name type="scientific">Armillaria gallica</name>
    <name type="common">Bulbous honey fungus</name>
    <name type="synonym">Armillaria bulbosa</name>
    <dbReference type="NCBI Taxonomy" id="47427"/>
    <lineage>
        <taxon>Eukaryota</taxon>
        <taxon>Fungi</taxon>
        <taxon>Dikarya</taxon>
        <taxon>Basidiomycota</taxon>
        <taxon>Agaricomycotina</taxon>
        <taxon>Agaricomycetes</taxon>
        <taxon>Agaricomycetidae</taxon>
        <taxon>Agaricales</taxon>
        <taxon>Marasmiineae</taxon>
        <taxon>Physalacriaceae</taxon>
        <taxon>Armillaria</taxon>
    </lineage>
</organism>
<accession>A0A2H3CU79</accession>
<dbReference type="Proteomes" id="UP000217790">
    <property type="component" value="Unassembled WGS sequence"/>
</dbReference>
<gene>
    <name evidence="2" type="ORF">ARMGADRAFT_118245</name>
</gene>
<dbReference type="InParanoid" id="A0A2H3CU79"/>
<dbReference type="OMA" id="YPEEEHE"/>
<evidence type="ECO:0000313" key="3">
    <source>
        <dbReference type="Proteomes" id="UP000217790"/>
    </source>
</evidence>
<reference evidence="3" key="1">
    <citation type="journal article" date="2017" name="Nat. Ecol. Evol.">
        <title>Genome expansion and lineage-specific genetic innovations in the forest pathogenic fungi Armillaria.</title>
        <authorList>
            <person name="Sipos G."/>
            <person name="Prasanna A.N."/>
            <person name="Walter M.C."/>
            <person name="O'Connor E."/>
            <person name="Balint B."/>
            <person name="Krizsan K."/>
            <person name="Kiss B."/>
            <person name="Hess J."/>
            <person name="Varga T."/>
            <person name="Slot J."/>
            <person name="Riley R."/>
            <person name="Boka B."/>
            <person name="Rigling D."/>
            <person name="Barry K."/>
            <person name="Lee J."/>
            <person name="Mihaltcheva S."/>
            <person name="LaButti K."/>
            <person name="Lipzen A."/>
            <person name="Waldron R."/>
            <person name="Moloney N.M."/>
            <person name="Sperisen C."/>
            <person name="Kredics L."/>
            <person name="Vagvoelgyi C."/>
            <person name="Patrignani A."/>
            <person name="Fitzpatrick D."/>
            <person name="Nagy I."/>
            <person name="Doyle S."/>
            <person name="Anderson J.B."/>
            <person name="Grigoriev I.V."/>
            <person name="Gueldener U."/>
            <person name="Muensterkoetter M."/>
            <person name="Nagy L.G."/>
        </authorList>
    </citation>
    <scope>NUCLEOTIDE SEQUENCE [LARGE SCALE GENOMIC DNA]</scope>
    <source>
        <strain evidence="3">Ar21-2</strain>
    </source>
</reference>
<dbReference type="EMBL" id="KZ293764">
    <property type="protein sequence ID" value="PBK79673.1"/>
    <property type="molecule type" value="Genomic_DNA"/>
</dbReference>
<name>A0A2H3CU79_ARMGA</name>
<protein>
    <submittedName>
        <fullName evidence="2">Uncharacterized protein</fullName>
    </submittedName>
</protein>
<evidence type="ECO:0000313" key="2">
    <source>
        <dbReference type="EMBL" id="PBK79673.1"/>
    </source>
</evidence>
<feature type="region of interest" description="Disordered" evidence="1">
    <location>
        <begin position="30"/>
        <end position="60"/>
    </location>
</feature>
<feature type="compositionally biased region" description="Polar residues" evidence="1">
    <location>
        <begin position="42"/>
        <end position="53"/>
    </location>
</feature>
<proteinExistence type="predicted"/>
<sequence length="91" mass="10474">MDSARLFSPYFHAATSRLRFFTITSITMGKNVKKKRSRPHDLTTSGFPSTRRSPSPPQKSAPVCIFSLYHAKYPEEEHETAFDSSRAYMRE</sequence>